<organism evidence="1 2">
    <name type="scientific">Candidatus Gottesmanbacteria bacterium GW2011_GWA1_43_11</name>
    <dbReference type="NCBI Taxonomy" id="1618436"/>
    <lineage>
        <taxon>Bacteria</taxon>
        <taxon>Candidatus Gottesmaniibacteriota</taxon>
    </lineage>
</organism>
<sequence length="187" mass="21824">MKRVRQRTDSHCGPAVLEMLLSELKIFINQEKFVAAMNVEHKLKHHGMTVTELGDSVKRMVPTVNFWYRRGATVKTLHQLVNKHEVPVGVEWQGIFGKASDGDDGHYAVITRIHPETNLVWRADPFGKFAGKDTRMSLRRFVKRWWDLNEVVNPKTGRIRHIRDYCMVFIVIPKRKTFPRELGLHKL</sequence>
<name>A0A0G1EST9_9BACT</name>
<gene>
    <name evidence="1" type="ORF">UV59_C0002G0016</name>
</gene>
<dbReference type="EMBL" id="LCFB01000002">
    <property type="protein sequence ID" value="KKS86141.1"/>
    <property type="molecule type" value="Genomic_DNA"/>
</dbReference>
<dbReference type="SUPFAM" id="SSF54001">
    <property type="entry name" value="Cysteine proteinases"/>
    <property type="match status" value="1"/>
</dbReference>
<dbReference type="InterPro" id="IPR038765">
    <property type="entry name" value="Papain-like_cys_pep_sf"/>
</dbReference>
<dbReference type="AlphaFoldDB" id="A0A0G1EST9"/>
<proteinExistence type="predicted"/>
<evidence type="ECO:0000313" key="1">
    <source>
        <dbReference type="EMBL" id="KKS86141.1"/>
    </source>
</evidence>
<reference evidence="1 2" key="1">
    <citation type="journal article" date="2015" name="Nature">
        <title>rRNA introns, odd ribosomes, and small enigmatic genomes across a large radiation of phyla.</title>
        <authorList>
            <person name="Brown C.T."/>
            <person name="Hug L.A."/>
            <person name="Thomas B.C."/>
            <person name="Sharon I."/>
            <person name="Castelle C.J."/>
            <person name="Singh A."/>
            <person name="Wilkins M.J."/>
            <person name="Williams K.H."/>
            <person name="Banfield J.F."/>
        </authorList>
    </citation>
    <scope>NUCLEOTIDE SEQUENCE [LARGE SCALE GENOMIC DNA]</scope>
</reference>
<protein>
    <recommendedName>
        <fullName evidence="3">Peptidase C39 domain-containing protein</fullName>
    </recommendedName>
</protein>
<evidence type="ECO:0008006" key="3">
    <source>
        <dbReference type="Google" id="ProtNLM"/>
    </source>
</evidence>
<dbReference type="Proteomes" id="UP000034543">
    <property type="component" value="Unassembled WGS sequence"/>
</dbReference>
<evidence type="ECO:0000313" key="2">
    <source>
        <dbReference type="Proteomes" id="UP000034543"/>
    </source>
</evidence>
<accession>A0A0G1EST9</accession>
<dbReference type="Gene3D" id="3.90.70.10">
    <property type="entry name" value="Cysteine proteinases"/>
    <property type="match status" value="1"/>
</dbReference>
<comment type="caution">
    <text evidence="1">The sequence shown here is derived from an EMBL/GenBank/DDBJ whole genome shotgun (WGS) entry which is preliminary data.</text>
</comment>
<dbReference type="STRING" id="1618436.UV59_C0002G0016"/>